<feature type="region of interest" description="Disordered" evidence="1">
    <location>
        <begin position="1"/>
        <end position="25"/>
    </location>
</feature>
<feature type="compositionally biased region" description="Basic residues" evidence="1">
    <location>
        <begin position="51"/>
        <end position="63"/>
    </location>
</feature>
<gene>
    <name evidence="2" type="ORF">MICPUN_55582</name>
</gene>
<evidence type="ECO:0000313" key="2">
    <source>
        <dbReference type="EMBL" id="ACO69018.1"/>
    </source>
</evidence>
<dbReference type="EMBL" id="CP001574">
    <property type="protein sequence ID" value="ACO69018.1"/>
    <property type="molecule type" value="Genomic_DNA"/>
</dbReference>
<organism evidence="2 3">
    <name type="scientific">Micromonas commoda (strain RCC299 / NOUM17 / CCMP2709)</name>
    <name type="common">Picoplanktonic green alga</name>
    <dbReference type="NCBI Taxonomy" id="296587"/>
    <lineage>
        <taxon>Eukaryota</taxon>
        <taxon>Viridiplantae</taxon>
        <taxon>Chlorophyta</taxon>
        <taxon>Mamiellophyceae</taxon>
        <taxon>Mamiellales</taxon>
        <taxon>Mamiellaceae</taxon>
        <taxon>Micromonas</taxon>
    </lineage>
</organism>
<dbReference type="AlphaFoldDB" id="C1FEV5"/>
<dbReference type="KEGG" id="mis:MICPUN_55582"/>
<proteinExistence type="predicted"/>
<feature type="region of interest" description="Disordered" evidence="1">
    <location>
        <begin position="46"/>
        <end position="94"/>
    </location>
</feature>
<protein>
    <submittedName>
        <fullName evidence="2">Uncharacterized protein</fullName>
    </submittedName>
</protein>
<dbReference type="InParanoid" id="C1FEV5"/>
<feature type="compositionally biased region" description="Gly residues" evidence="1">
    <location>
        <begin position="80"/>
        <end position="94"/>
    </location>
</feature>
<dbReference type="RefSeq" id="XP_002507760.1">
    <property type="nucleotide sequence ID" value="XM_002507714.1"/>
</dbReference>
<name>C1FEV5_MICCC</name>
<evidence type="ECO:0000313" key="3">
    <source>
        <dbReference type="Proteomes" id="UP000002009"/>
    </source>
</evidence>
<evidence type="ECO:0000256" key="1">
    <source>
        <dbReference type="SAM" id="MobiDB-lite"/>
    </source>
</evidence>
<feature type="compositionally biased region" description="Basic and acidic residues" evidence="1">
    <location>
        <begin position="64"/>
        <end position="73"/>
    </location>
</feature>
<dbReference type="Proteomes" id="UP000002009">
    <property type="component" value="Chromosome 1"/>
</dbReference>
<dbReference type="GeneID" id="8250309"/>
<keyword evidence="3" id="KW-1185">Reference proteome</keyword>
<dbReference type="OrthoDB" id="10530325at2759"/>
<accession>C1FEV5</accession>
<dbReference type="OMA" id="VAPGWQN"/>
<sequence length="94" mass="10218">MGKCGQTMNAKRKHKNKQRKENSRALKLRKNGVLKNRAELARVSGVARTGKQARKQLRNARRRERNDMDDAAKEAAAAEGGSGADGGGDVVMAD</sequence>
<reference evidence="2 3" key="1">
    <citation type="journal article" date="2009" name="Science">
        <title>Green evolution and dynamic adaptations revealed by genomes of the marine picoeukaryotes Micromonas.</title>
        <authorList>
            <person name="Worden A.Z."/>
            <person name="Lee J.H."/>
            <person name="Mock T."/>
            <person name="Rouze P."/>
            <person name="Simmons M.P."/>
            <person name="Aerts A.L."/>
            <person name="Allen A.E."/>
            <person name="Cuvelier M.L."/>
            <person name="Derelle E."/>
            <person name="Everett M.V."/>
            <person name="Foulon E."/>
            <person name="Grimwood J."/>
            <person name="Gundlach H."/>
            <person name="Henrissat B."/>
            <person name="Napoli C."/>
            <person name="McDonald S.M."/>
            <person name="Parker M.S."/>
            <person name="Rombauts S."/>
            <person name="Salamov A."/>
            <person name="Von Dassow P."/>
            <person name="Badger J.H."/>
            <person name="Coutinho P.M."/>
            <person name="Demir E."/>
            <person name="Dubchak I."/>
            <person name="Gentemann C."/>
            <person name="Eikrem W."/>
            <person name="Gready J.E."/>
            <person name="John U."/>
            <person name="Lanier W."/>
            <person name="Lindquist E.A."/>
            <person name="Lucas S."/>
            <person name="Mayer K.F."/>
            <person name="Moreau H."/>
            <person name="Not F."/>
            <person name="Otillar R."/>
            <person name="Panaud O."/>
            <person name="Pangilinan J."/>
            <person name="Paulsen I."/>
            <person name="Piegu B."/>
            <person name="Poliakov A."/>
            <person name="Robbens S."/>
            <person name="Schmutz J."/>
            <person name="Toulza E."/>
            <person name="Wyss T."/>
            <person name="Zelensky A."/>
            <person name="Zhou K."/>
            <person name="Armbrust E.V."/>
            <person name="Bhattacharya D."/>
            <person name="Goodenough U.W."/>
            <person name="Van de Peer Y."/>
            <person name="Grigoriev I.V."/>
        </authorList>
    </citation>
    <scope>NUCLEOTIDE SEQUENCE [LARGE SCALE GENOMIC DNA]</scope>
    <source>
        <strain evidence="3">RCC299 / NOUM17</strain>
    </source>
</reference>